<dbReference type="InterPro" id="IPR018170">
    <property type="entry name" value="Aldo/ket_reductase_CS"/>
</dbReference>
<feature type="active site" description="Proton donor" evidence="3">
    <location>
        <position position="57"/>
    </location>
</feature>
<dbReference type="Proteomes" id="UP001285441">
    <property type="component" value="Unassembled WGS sequence"/>
</dbReference>
<dbReference type="PROSITE" id="PS00063">
    <property type="entry name" value="ALDOKETO_REDUCTASE_3"/>
    <property type="match status" value="1"/>
</dbReference>
<dbReference type="PROSITE" id="PS00798">
    <property type="entry name" value="ALDOKETO_REDUCTASE_1"/>
    <property type="match status" value="1"/>
</dbReference>
<dbReference type="InterPro" id="IPR023210">
    <property type="entry name" value="NADP_OxRdtase_dom"/>
</dbReference>
<dbReference type="InterPro" id="IPR036812">
    <property type="entry name" value="NAD(P)_OxRdtase_dom_sf"/>
</dbReference>
<feature type="binding site" evidence="4">
    <location>
        <position position="119"/>
    </location>
    <ligand>
        <name>substrate</name>
    </ligand>
</feature>
<accession>A0AAE0NPI3</accession>
<dbReference type="FunFam" id="3.20.20.100:FF:000015">
    <property type="entry name" value="Oxidoreductase, aldo/keto reductase family"/>
    <property type="match status" value="1"/>
</dbReference>
<evidence type="ECO:0000256" key="4">
    <source>
        <dbReference type="PIRSR" id="PIRSR000097-2"/>
    </source>
</evidence>
<reference evidence="7" key="1">
    <citation type="journal article" date="2023" name="Mol. Phylogenet. Evol.">
        <title>Genome-scale phylogeny and comparative genomics of the fungal order Sordariales.</title>
        <authorList>
            <person name="Hensen N."/>
            <person name="Bonometti L."/>
            <person name="Westerberg I."/>
            <person name="Brannstrom I.O."/>
            <person name="Guillou S."/>
            <person name="Cros-Aarteil S."/>
            <person name="Calhoun S."/>
            <person name="Haridas S."/>
            <person name="Kuo A."/>
            <person name="Mondo S."/>
            <person name="Pangilinan J."/>
            <person name="Riley R."/>
            <person name="LaButti K."/>
            <person name="Andreopoulos B."/>
            <person name="Lipzen A."/>
            <person name="Chen C."/>
            <person name="Yan M."/>
            <person name="Daum C."/>
            <person name="Ng V."/>
            <person name="Clum A."/>
            <person name="Steindorff A."/>
            <person name="Ohm R.A."/>
            <person name="Martin F."/>
            <person name="Silar P."/>
            <person name="Natvig D.O."/>
            <person name="Lalanne C."/>
            <person name="Gautier V."/>
            <person name="Ament-Velasquez S.L."/>
            <person name="Kruys A."/>
            <person name="Hutchinson M.I."/>
            <person name="Powell A.J."/>
            <person name="Barry K."/>
            <person name="Miller A.N."/>
            <person name="Grigoriev I.V."/>
            <person name="Debuchy R."/>
            <person name="Gladieux P."/>
            <person name="Hiltunen Thoren M."/>
            <person name="Johannesson H."/>
        </authorList>
    </citation>
    <scope>NUCLEOTIDE SEQUENCE</scope>
    <source>
        <strain evidence="7">CBS 232.78</strain>
    </source>
</reference>
<feature type="domain" description="NADP-dependent oxidoreductase" evidence="6">
    <location>
        <begin position="24"/>
        <end position="270"/>
    </location>
</feature>
<dbReference type="PANTHER" id="PTHR43827">
    <property type="entry name" value="2,5-DIKETO-D-GLUCONIC ACID REDUCTASE"/>
    <property type="match status" value="1"/>
</dbReference>
<dbReference type="GO" id="GO:0016491">
    <property type="term" value="F:oxidoreductase activity"/>
    <property type="evidence" value="ECO:0007669"/>
    <property type="project" value="UniProtKB-KW"/>
</dbReference>
<reference evidence="7" key="2">
    <citation type="submission" date="2023-06" db="EMBL/GenBank/DDBJ databases">
        <authorList>
            <consortium name="Lawrence Berkeley National Laboratory"/>
            <person name="Haridas S."/>
            <person name="Hensen N."/>
            <person name="Bonometti L."/>
            <person name="Westerberg I."/>
            <person name="Brannstrom I.O."/>
            <person name="Guillou S."/>
            <person name="Cros-Aarteil S."/>
            <person name="Calhoun S."/>
            <person name="Kuo A."/>
            <person name="Mondo S."/>
            <person name="Pangilinan J."/>
            <person name="Riley R."/>
            <person name="LaButti K."/>
            <person name="Andreopoulos B."/>
            <person name="Lipzen A."/>
            <person name="Chen C."/>
            <person name="Yanf M."/>
            <person name="Daum C."/>
            <person name="Ng V."/>
            <person name="Clum A."/>
            <person name="Steindorff A."/>
            <person name="Ohm R."/>
            <person name="Martin F."/>
            <person name="Silar P."/>
            <person name="Natvig D."/>
            <person name="Lalanne C."/>
            <person name="Gautier V."/>
            <person name="Ament-velasquez S.L."/>
            <person name="Kruys A."/>
            <person name="Hutchinson M.I."/>
            <person name="Powell A.J."/>
            <person name="Barry K."/>
            <person name="Miller A.N."/>
            <person name="Grigoriev I.V."/>
            <person name="Debuchy R."/>
            <person name="Gladieux P."/>
            <person name="Thoren M.H."/>
            <person name="Johannesson H."/>
        </authorList>
    </citation>
    <scope>NUCLEOTIDE SEQUENCE</scope>
    <source>
        <strain evidence="7">CBS 232.78</strain>
    </source>
</reference>
<proteinExistence type="inferred from homology"/>
<comment type="similarity">
    <text evidence="1">Belongs to the aldo/keto reductase family.</text>
</comment>
<evidence type="ECO:0000256" key="3">
    <source>
        <dbReference type="PIRSR" id="PIRSR000097-1"/>
    </source>
</evidence>
<feature type="site" description="Lowers pKa of active site Tyr" evidence="5">
    <location>
        <position position="82"/>
    </location>
</feature>
<dbReference type="Gene3D" id="3.20.20.100">
    <property type="entry name" value="NADP-dependent oxidoreductase domain"/>
    <property type="match status" value="1"/>
</dbReference>
<dbReference type="PROSITE" id="PS00062">
    <property type="entry name" value="ALDOKETO_REDUCTASE_2"/>
    <property type="match status" value="1"/>
</dbReference>
<dbReference type="CDD" id="cd19071">
    <property type="entry name" value="AKR_AKR1-5-like"/>
    <property type="match status" value="1"/>
</dbReference>
<evidence type="ECO:0000259" key="6">
    <source>
        <dbReference type="Pfam" id="PF00248"/>
    </source>
</evidence>
<evidence type="ECO:0000256" key="2">
    <source>
        <dbReference type="ARBA" id="ARBA00023002"/>
    </source>
</evidence>
<evidence type="ECO:0000256" key="1">
    <source>
        <dbReference type="ARBA" id="ARBA00007905"/>
    </source>
</evidence>
<evidence type="ECO:0000313" key="7">
    <source>
        <dbReference type="EMBL" id="KAK3385322.1"/>
    </source>
</evidence>
<sequence length="280" mass="30930">MENKITSIAATVTPPGTNVHLPRLGFGVYQIFGESCISSCKTALDAGYRLIDSAQLYRNEDQVGAVVRDSELDRAEIFVTTKQGIRGATPQETYNLAAESVKRIAGSGPGAYVDLFLIHIPYVKGEAEGRKEVWQALERLYDEGKTRLIGVSNYDIEHIEEMKAYAKVWPPHVNQIELHPWRQQSGLVAYCENNGIVVQAYSPLAEGTKMDDPVVQRVAAKHDKSSAQVLIRYGLQKGWVVLPKSATPKRIKANANVFDFELDEEDMVALGGLSEEVPPS</sequence>
<dbReference type="PANTHER" id="PTHR43827:SF13">
    <property type="entry name" value="ALDO_KETO REDUCTASE FAMILY PROTEIN"/>
    <property type="match status" value="1"/>
</dbReference>
<dbReference type="InterPro" id="IPR020471">
    <property type="entry name" value="AKR"/>
</dbReference>
<evidence type="ECO:0000256" key="5">
    <source>
        <dbReference type="PIRSR" id="PIRSR000097-3"/>
    </source>
</evidence>
<comment type="caution">
    <text evidence="7">The sequence shown here is derived from an EMBL/GenBank/DDBJ whole genome shotgun (WGS) entry which is preliminary data.</text>
</comment>
<dbReference type="PRINTS" id="PR00069">
    <property type="entry name" value="ALDKETRDTASE"/>
</dbReference>
<dbReference type="PIRSF" id="PIRSF000097">
    <property type="entry name" value="AKR"/>
    <property type="match status" value="1"/>
</dbReference>
<dbReference type="EMBL" id="JAULSW010000004">
    <property type="protein sequence ID" value="KAK3385322.1"/>
    <property type="molecule type" value="Genomic_DNA"/>
</dbReference>
<gene>
    <name evidence="7" type="ORF">B0H63DRAFT_433046</name>
</gene>
<evidence type="ECO:0000313" key="8">
    <source>
        <dbReference type="Proteomes" id="UP001285441"/>
    </source>
</evidence>
<dbReference type="SUPFAM" id="SSF51430">
    <property type="entry name" value="NAD(P)-linked oxidoreductase"/>
    <property type="match status" value="1"/>
</dbReference>
<keyword evidence="8" id="KW-1185">Reference proteome</keyword>
<dbReference type="AlphaFoldDB" id="A0AAE0NPI3"/>
<organism evidence="7 8">
    <name type="scientific">Podospora didyma</name>
    <dbReference type="NCBI Taxonomy" id="330526"/>
    <lineage>
        <taxon>Eukaryota</taxon>
        <taxon>Fungi</taxon>
        <taxon>Dikarya</taxon>
        <taxon>Ascomycota</taxon>
        <taxon>Pezizomycotina</taxon>
        <taxon>Sordariomycetes</taxon>
        <taxon>Sordariomycetidae</taxon>
        <taxon>Sordariales</taxon>
        <taxon>Podosporaceae</taxon>
        <taxon>Podospora</taxon>
    </lineage>
</organism>
<name>A0AAE0NPI3_9PEZI</name>
<protein>
    <submittedName>
        <fullName evidence="7">Aldo-keto reductase</fullName>
    </submittedName>
</protein>
<dbReference type="Pfam" id="PF00248">
    <property type="entry name" value="Aldo_ket_red"/>
    <property type="match status" value="1"/>
</dbReference>
<keyword evidence="2" id="KW-0560">Oxidoreductase</keyword>